<reference evidence="3" key="1">
    <citation type="journal article" date="2015" name="Nat. Genet.">
        <title>The genome and transcriptome of the zoonotic hookworm Ancylostoma ceylanicum identify infection-specific gene families.</title>
        <authorList>
            <person name="Schwarz E.M."/>
            <person name="Hu Y."/>
            <person name="Antoshechkin I."/>
            <person name="Miller M.M."/>
            <person name="Sternberg P.W."/>
            <person name="Aroian R.V."/>
        </authorList>
    </citation>
    <scope>NUCLEOTIDE SEQUENCE</scope>
    <source>
        <strain evidence="3">HY135</strain>
    </source>
</reference>
<evidence type="ECO:0000313" key="2">
    <source>
        <dbReference type="EMBL" id="EYC22548.1"/>
    </source>
</evidence>
<evidence type="ECO:0000256" key="1">
    <source>
        <dbReference type="SAM" id="MobiDB-lite"/>
    </source>
</evidence>
<feature type="region of interest" description="Disordered" evidence="1">
    <location>
        <begin position="61"/>
        <end position="98"/>
    </location>
</feature>
<feature type="compositionally biased region" description="Basic and acidic residues" evidence="1">
    <location>
        <begin position="76"/>
        <end position="85"/>
    </location>
</feature>
<dbReference type="Proteomes" id="UP000024635">
    <property type="component" value="Unassembled WGS sequence"/>
</dbReference>
<keyword evidence="3" id="KW-1185">Reference proteome</keyword>
<evidence type="ECO:0000313" key="3">
    <source>
        <dbReference type="Proteomes" id="UP000024635"/>
    </source>
</evidence>
<organism evidence="2 3">
    <name type="scientific">Ancylostoma ceylanicum</name>
    <dbReference type="NCBI Taxonomy" id="53326"/>
    <lineage>
        <taxon>Eukaryota</taxon>
        <taxon>Metazoa</taxon>
        <taxon>Ecdysozoa</taxon>
        <taxon>Nematoda</taxon>
        <taxon>Chromadorea</taxon>
        <taxon>Rhabditida</taxon>
        <taxon>Rhabditina</taxon>
        <taxon>Rhabditomorpha</taxon>
        <taxon>Strongyloidea</taxon>
        <taxon>Ancylostomatidae</taxon>
        <taxon>Ancylostomatinae</taxon>
        <taxon>Ancylostoma</taxon>
    </lineage>
</organism>
<gene>
    <name evidence="2" type="primary">Acey_s0017.g3415</name>
    <name evidence="2" type="ORF">Y032_0017g3415</name>
</gene>
<accession>A0A016V781</accession>
<comment type="caution">
    <text evidence="2">The sequence shown here is derived from an EMBL/GenBank/DDBJ whole genome shotgun (WGS) entry which is preliminary data.</text>
</comment>
<dbReference type="AlphaFoldDB" id="A0A016V781"/>
<sequence>MALPLSERCLPDYISAGTYERVVEEVPDPILAMYLQALSGALWKNSTIPLWKNATPPKNLAQDGKLFGRRSSQAPKDPRNVDRFLQKNSMQRISKPHC</sequence>
<proteinExistence type="predicted"/>
<name>A0A016V781_9BILA</name>
<protein>
    <submittedName>
        <fullName evidence="2">Uncharacterized protein</fullName>
    </submittedName>
</protein>
<dbReference type="EMBL" id="JARK01001353">
    <property type="protein sequence ID" value="EYC22548.1"/>
    <property type="molecule type" value="Genomic_DNA"/>
</dbReference>